<organism evidence="1 2">
    <name type="scientific">Azospirillum brasilense</name>
    <dbReference type="NCBI Taxonomy" id="192"/>
    <lineage>
        <taxon>Bacteria</taxon>
        <taxon>Pseudomonadati</taxon>
        <taxon>Pseudomonadota</taxon>
        <taxon>Alphaproteobacteria</taxon>
        <taxon>Rhodospirillales</taxon>
        <taxon>Azospirillaceae</taxon>
        <taxon>Azospirillum</taxon>
    </lineage>
</organism>
<proteinExistence type="predicted"/>
<evidence type="ECO:0000313" key="2">
    <source>
        <dbReference type="Proteomes" id="UP000298596"/>
    </source>
</evidence>
<name>A0A4D8Q3L6_AZOBR</name>
<protein>
    <submittedName>
        <fullName evidence="1">Uncharacterized protein</fullName>
    </submittedName>
</protein>
<accession>A0A4D8Q3L6</accession>
<keyword evidence="1" id="KW-0614">Plasmid</keyword>
<gene>
    <name evidence="1" type="ORF">D3867_23800</name>
</gene>
<reference evidence="1 2" key="1">
    <citation type="submission" date="2018-09" db="EMBL/GenBank/DDBJ databases">
        <title>Whole genome based analysis of evolution and adaptive divergence in Indian and Brazilian strains of Azospirillum brasilense.</title>
        <authorList>
            <person name="Singh C."/>
            <person name="Tripathi A.K."/>
        </authorList>
    </citation>
    <scope>NUCLEOTIDE SEQUENCE [LARGE SCALE GENOMIC DNA]</scope>
    <source>
        <strain evidence="1 2">MTCC4036</strain>
        <plasmid evidence="1 2">p1</plasmid>
    </source>
</reference>
<dbReference type="EMBL" id="CP032331">
    <property type="protein sequence ID" value="QCO04885.1"/>
    <property type="molecule type" value="Genomic_DNA"/>
</dbReference>
<dbReference type="AlphaFoldDB" id="A0A4D8Q3L6"/>
<geneLocation type="plasmid" evidence="1">
    <name>p1</name>
</geneLocation>
<dbReference type="Proteomes" id="UP000298596">
    <property type="component" value="Plasmid p1"/>
</dbReference>
<evidence type="ECO:0000313" key="1">
    <source>
        <dbReference type="EMBL" id="QCO04885.1"/>
    </source>
</evidence>
<sequence length="70" mass="7998">MDLSITDTGRTTMRDMPRDLDSRHVAALRHLDLRAWRNWQDAPAPADAQAYEELVALSWSKLMRLECSAA</sequence>